<name>A0A9W6NNE6_9ACTN</name>
<keyword evidence="8" id="KW-1185">Reference proteome</keyword>
<dbReference type="FunFam" id="3.40.309.10:FF:000012">
    <property type="entry name" value="Betaine aldehyde dehydrogenase"/>
    <property type="match status" value="1"/>
</dbReference>
<evidence type="ECO:0000256" key="5">
    <source>
        <dbReference type="SAM" id="MobiDB-lite"/>
    </source>
</evidence>
<dbReference type="RefSeq" id="WP_261962877.1">
    <property type="nucleotide sequence ID" value="NZ_BAAAXA010000003.1"/>
</dbReference>
<dbReference type="InterPro" id="IPR029510">
    <property type="entry name" value="Ald_DH_CS_GLU"/>
</dbReference>
<reference evidence="7" key="2">
    <citation type="submission" date="2023-01" db="EMBL/GenBank/DDBJ databases">
        <authorList>
            <person name="Sun Q."/>
            <person name="Evtushenko L."/>
        </authorList>
    </citation>
    <scope>NUCLEOTIDE SEQUENCE</scope>
    <source>
        <strain evidence="7">VKM Ac-1321</strain>
    </source>
</reference>
<feature type="domain" description="Aldehyde dehydrogenase" evidence="6">
    <location>
        <begin position="19"/>
        <end position="475"/>
    </location>
</feature>
<organism evidence="7 8">
    <name type="scientific">Dactylosporangium matsuzakiense</name>
    <dbReference type="NCBI Taxonomy" id="53360"/>
    <lineage>
        <taxon>Bacteria</taxon>
        <taxon>Bacillati</taxon>
        <taxon>Actinomycetota</taxon>
        <taxon>Actinomycetes</taxon>
        <taxon>Micromonosporales</taxon>
        <taxon>Micromonosporaceae</taxon>
        <taxon>Dactylosporangium</taxon>
    </lineage>
</organism>
<protein>
    <submittedName>
        <fullName evidence="7">Betaine-aldehyde dehydrogenase</fullName>
    </submittedName>
</protein>
<dbReference type="Gene3D" id="3.40.309.10">
    <property type="entry name" value="Aldehyde Dehydrogenase, Chain A, domain 2"/>
    <property type="match status" value="1"/>
</dbReference>
<dbReference type="SUPFAM" id="SSF53720">
    <property type="entry name" value="ALDH-like"/>
    <property type="match status" value="1"/>
</dbReference>
<dbReference type="InterPro" id="IPR016162">
    <property type="entry name" value="Ald_DH_N"/>
</dbReference>
<evidence type="ECO:0000259" key="6">
    <source>
        <dbReference type="Pfam" id="PF00171"/>
    </source>
</evidence>
<evidence type="ECO:0000256" key="2">
    <source>
        <dbReference type="ARBA" id="ARBA00023002"/>
    </source>
</evidence>
<dbReference type="InterPro" id="IPR016161">
    <property type="entry name" value="Ald_DH/histidinol_DH"/>
</dbReference>
<evidence type="ECO:0000256" key="3">
    <source>
        <dbReference type="PROSITE-ProRule" id="PRU10007"/>
    </source>
</evidence>
<dbReference type="Pfam" id="PF00171">
    <property type="entry name" value="Aldedh"/>
    <property type="match status" value="1"/>
</dbReference>
<dbReference type="InterPro" id="IPR015590">
    <property type="entry name" value="Aldehyde_DH_dom"/>
</dbReference>
<dbReference type="FunFam" id="3.40.605.10:FF:000007">
    <property type="entry name" value="NAD/NADP-dependent betaine aldehyde dehydrogenase"/>
    <property type="match status" value="1"/>
</dbReference>
<dbReference type="PROSITE" id="PS00687">
    <property type="entry name" value="ALDEHYDE_DEHYDR_GLU"/>
    <property type="match status" value="1"/>
</dbReference>
<gene>
    <name evidence="7" type="ORF">GCM10017581_046790</name>
</gene>
<dbReference type="Proteomes" id="UP001143480">
    <property type="component" value="Unassembled WGS sequence"/>
</dbReference>
<feature type="compositionally biased region" description="Basic and acidic residues" evidence="5">
    <location>
        <begin position="491"/>
        <end position="500"/>
    </location>
</feature>
<feature type="active site" evidence="3">
    <location>
        <position position="251"/>
    </location>
</feature>
<dbReference type="PANTHER" id="PTHR42804:SF1">
    <property type="entry name" value="ALDEHYDE DEHYDROGENASE-RELATED"/>
    <property type="match status" value="1"/>
</dbReference>
<comment type="caution">
    <text evidence="7">The sequence shown here is derived from an EMBL/GenBank/DDBJ whole genome shotgun (WGS) entry which is preliminary data.</text>
</comment>
<reference evidence="7" key="1">
    <citation type="journal article" date="2014" name="Int. J. Syst. Evol. Microbiol.">
        <title>Complete genome sequence of Corynebacterium casei LMG S-19264T (=DSM 44701T), isolated from a smear-ripened cheese.</title>
        <authorList>
            <consortium name="US DOE Joint Genome Institute (JGI-PGF)"/>
            <person name="Walter F."/>
            <person name="Albersmeier A."/>
            <person name="Kalinowski J."/>
            <person name="Ruckert C."/>
        </authorList>
    </citation>
    <scope>NUCLEOTIDE SEQUENCE</scope>
    <source>
        <strain evidence="7">VKM Ac-1321</strain>
    </source>
</reference>
<keyword evidence="2 4" id="KW-0560">Oxidoreductase</keyword>
<evidence type="ECO:0000313" key="7">
    <source>
        <dbReference type="EMBL" id="GLL02937.1"/>
    </source>
</evidence>
<dbReference type="CDD" id="cd07138">
    <property type="entry name" value="ALDH_CddD_SSP0762"/>
    <property type="match status" value="1"/>
</dbReference>
<dbReference type="Gene3D" id="3.40.605.10">
    <property type="entry name" value="Aldehyde Dehydrogenase, Chain A, domain 1"/>
    <property type="match status" value="1"/>
</dbReference>
<evidence type="ECO:0000256" key="1">
    <source>
        <dbReference type="ARBA" id="ARBA00009986"/>
    </source>
</evidence>
<dbReference type="AlphaFoldDB" id="A0A9W6NNE6"/>
<dbReference type="PANTHER" id="PTHR42804">
    <property type="entry name" value="ALDEHYDE DEHYDROGENASE"/>
    <property type="match status" value="1"/>
</dbReference>
<feature type="region of interest" description="Disordered" evidence="5">
    <location>
        <begin position="478"/>
        <end position="500"/>
    </location>
</feature>
<dbReference type="InterPro" id="IPR016163">
    <property type="entry name" value="Ald_DH_C"/>
</dbReference>
<proteinExistence type="inferred from homology"/>
<evidence type="ECO:0000256" key="4">
    <source>
        <dbReference type="RuleBase" id="RU003345"/>
    </source>
</evidence>
<dbReference type="GO" id="GO:0016620">
    <property type="term" value="F:oxidoreductase activity, acting on the aldehyde or oxo group of donors, NAD or NADP as acceptor"/>
    <property type="evidence" value="ECO:0007669"/>
    <property type="project" value="InterPro"/>
</dbReference>
<sequence>MTTLDIGAAHTQHWIGGAWARSDASGGIDVIDPSTELVLATVPAGTAADAHRAVRAARAAAPGWARTPLAERLRFLERLVRRLEERAEELAETITAEVGAPSLLARRAHVGLATGIAASYLDIAGRFEFERMIGNSLVVREPAGVVATITPWNVPLLLTLQKIVPALMAGCAVVHKPSELTPLNALLLAEITAECDLPPGVFNVVVGEGPVVGAALTADPGVDLVSFTGSVRAGRQVAQAGAGALKRVHLELGGKSASIVLADADLAQAVRATVDQVCFNSGQACLQWSRLLVPAERQEEAAELAAQAAAGYRPGPPRDPGTDLGPLVSAAALQRVRGYITQGITEGARLVAGGPEPVAGLDTGYYVRPTVFTGVSESMTIAREEIFGPVLAIMSYSDEADAVRIANDTPYGLHGAVWGGDLDRATAVARQIRTGQVDVNGGPFNLLAPFGGYKQSGIGRECGVEGLESFCEIKSMQLPDATSEPVGPRLRGGDDGEGRS</sequence>
<accession>A0A9W6NNE6</accession>
<evidence type="ECO:0000313" key="8">
    <source>
        <dbReference type="Proteomes" id="UP001143480"/>
    </source>
</evidence>
<dbReference type="EMBL" id="BSFP01000027">
    <property type="protein sequence ID" value="GLL02937.1"/>
    <property type="molecule type" value="Genomic_DNA"/>
</dbReference>
<comment type="similarity">
    <text evidence="1 4">Belongs to the aldehyde dehydrogenase family.</text>
</comment>